<feature type="region of interest" description="Disordered" evidence="1">
    <location>
        <begin position="691"/>
        <end position="726"/>
    </location>
</feature>
<feature type="compositionally biased region" description="Polar residues" evidence="1">
    <location>
        <begin position="614"/>
        <end position="633"/>
    </location>
</feature>
<comment type="caution">
    <text evidence="3">The sequence shown here is derived from an EMBL/GenBank/DDBJ whole genome shotgun (WGS) entry which is preliminary data.</text>
</comment>
<dbReference type="InterPro" id="IPR015915">
    <property type="entry name" value="Kelch-typ_b-propeller"/>
</dbReference>
<protein>
    <submittedName>
        <fullName evidence="3">Pre-mRNA splicing factor clf1</fullName>
    </submittedName>
</protein>
<organism evidence="3 4">
    <name type="scientific">Apiospora saccharicola</name>
    <dbReference type="NCBI Taxonomy" id="335842"/>
    <lineage>
        <taxon>Eukaryota</taxon>
        <taxon>Fungi</taxon>
        <taxon>Dikarya</taxon>
        <taxon>Ascomycota</taxon>
        <taxon>Pezizomycotina</taxon>
        <taxon>Sordariomycetes</taxon>
        <taxon>Xylariomycetidae</taxon>
        <taxon>Amphisphaeriales</taxon>
        <taxon>Apiosporaceae</taxon>
        <taxon>Apiospora</taxon>
    </lineage>
</organism>
<proteinExistence type="predicted"/>
<name>A0ABR1WFL6_9PEZI</name>
<dbReference type="Gene3D" id="2.120.10.80">
    <property type="entry name" value="Kelch-type beta propeller"/>
    <property type="match status" value="1"/>
</dbReference>
<feature type="region of interest" description="Disordered" evidence="1">
    <location>
        <begin position="416"/>
        <end position="451"/>
    </location>
</feature>
<feature type="region of interest" description="Disordered" evidence="1">
    <location>
        <begin position="503"/>
        <end position="552"/>
    </location>
</feature>
<reference evidence="3 4" key="1">
    <citation type="submission" date="2023-01" db="EMBL/GenBank/DDBJ databases">
        <title>Analysis of 21 Apiospora genomes using comparative genomics revels a genus with tremendous synthesis potential of carbohydrate active enzymes and secondary metabolites.</title>
        <authorList>
            <person name="Sorensen T."/>
        </authorList>
    </citation>
    <scope>NUCLEOTIDE SEQUENCE [LARGE SCALE GENOMIC DNA]</scope>
    <source>
        <strain evidence="3 4">CBS 83171</strain>
    </source>
</reference>
<keyword evidence="2" id="KW-0812">Transmembrane</keyword>
<gene>
    <name evidence="3" type="ORF">PG996_001004</name>
</gene>
<keyword evidence="2" id="KW-1133">Transmembrane helix</keyword>
<keyword evidence="4" id="KW-1185">Reference proteome</keyword>
<dbReference type="InterPro" id="IPR011043">
    <property type="entry name" value="Gal_Oxase/kelch_b-propeller"/>
</dbReference>
<dbReference type="SUPFAM" id="SSF50965">
    <property type="entry name" value="Galactose oxidase, central domain"/>
    <property type="match status" value="1"/>
</dbReference>
<feature type="compositionally biased region" description="Low complexity" evidence="1">
    <location>
        <begin position="641"/>
        <end position="655"/>
    </location>
</feature>
<dbReference type="EMBL" id="JAQQWM010000001">
    <property type="protein sequence ID" value="KAK8082223.1"/>
    <property type="molecule type" value="Genomic_DNA"/>
</dbReference>
<feature type="compositionally biased region" description="Low complexity" evidence="1">
    <location>
        <begin position="360"/>
        <end position="376"/>
    </location>
</feature>
<evidence type="ECO:0000313" key="3">
    <source>
        <dbReference type="EMBL" id="KAK8082223.1"/>
    </source>
</evidence>
<dbReference type="Proteomes" id="UP001446871">
    <property type="component" value="Unassembled WGS sequence"/>
</dbReference>
<feature type="compositionally biased region" description="Basic and acidic residues" evidence="1">
    <location>
        <begin position="419"/>
        <end position="432"/>
    </location>
</feature>
<feature type="transmembrane region" description="Helical" evidence="2">
    <location>
        <begin position="384"/>
        <end position="406"/>
    </location>
</feature>
<evidence type="ECO:0000313" key="4">
    <source>
        <dbReference type="Proteomes" id="UP001446871"/>
    </source>
</evidence>
<feature type="region of interest" description="Disordered" evidence="1">
    <location>
        <begin position="341"/>
        <end position="378"/>
    </location>
</feature>
<feature type="region of interest" description="Disordered" evidence="1">
    <location>
        <begin position="565"/>
        <end position="676"/>
    </location>
</feature>
<evidence type="ECO:0000256" key="2">
    <source>
        <dbReference type="SAM" id="Phobius"/>
    </source>
</evidence>
<accession>A0ABR1WFL6</accession>
<sequence>MAFPKPAVSLTGACSVIHDNILYEYSSKGFQSLVLQEKEEWKKLSSGQAVEGGVCVGSTPKDASKAGLYIVGGTSADPEYRGLQKFTFATGKWESIAPTVSVTQSRLWHSAVYLNASDSILVYAGAQDGSQHLSSQTFTVGASEPYTVLAWQSIAPPAIAPILLSWSEAQAVMVGGDATNMKVMLFDGKKGWSDSGSTLAEPIMKSTTQVKATLVNADDGSKHLYTFDMTKSPNEVQRMVLMDAEGPVVKTVPIRKATKASRPSLKERDLTASNWPKYNATLAPTSTRDQYSLASDPDGMVVMSGGNDKDTLCIFNARENCWENATAKLVGIEDFAIASLPTSGTPDPTGAPSPLAVPEPSQTSDAAAPPAAASSPKKMETGQILGISLGVIFGVAIMLIALLFWLRRKKQRQNYVEQGHARRDSGIPEKQEYMPNSAKASGGYYRGHGQQESAGSFSSMAILMGKIGKPSTVERKNSQSSGVSKRSSVGSVFAKQFKSTIGRPVPQARSSPILESRDEKGVSFAAEVEDSRPRNGPAVNKDGETRRSSGWNRYWSGGSTLNILGFGPGSRRETQASESSHYSDVQHRMTQDSATVPPLQVQEGRPSFSRVHTDSPTISHTPSQISEGMSGQMGQIERPMSSTSSSGYSSGIPPSVHEQWDPTAAKKPWGQDRAPSSAYTASVYTTYLGPPGSRPITGVTGLSQQPPLPQAATSDMSWLNLGDNRL</sequence>
<evidence type="ECO:0000256" key="1">
    <source>
        <dbReference type="SAM" id="MobiDB-lite"/>
    </source>
</evidence>
<feature type="compositionally biased region" description="Polar residues" evidence="1">
    <location>
        <begin position="700"/>
        <end position="717"/>
    </location>
</feature>
<keyword evidence="2" id="KW-0472">Membrane</keyword>